<dbReference type="Gene3D" id="3.30.70.270">
    <property type="match status" value="1"/>
</dbReference>
<dbReference type="Pfam" id="PF13426">
    <property type="entry name" value="PAS_9"/>
    <property type="match status" value="2"/>
</dbReference>
<dbReference type="InterPro" id="IPR013767">
    <property type="entry name" value="PAS_fold"/>
</dbReference>
<dbReference type="InterPro" id="IPR048760">
    <property type="entry name" value="VP0354-like_sensor_dom"/>
</dbReference>
<keyword evidence="3" id="KW-0808">Transferase</keyword>
<keyword evidence="4" id="KW-0547">Nucleotide-binding</keyword>
<dbReference type="SUPFAM" id="SSF55785">
    <property type="entry name" value="PYP-like sensor domain (PAS domain)"/>
    <property type="match status" value="6"/>
</dbReference>
<feature type="domain" description="PAC" evidence="11">
    <location>
        <begin position="548"/>
        <end position="599"/>
    </location>
</feature>
<dbReference type="NCBIfam" id="TIGR00229">
    <property type="entry name" value="sensory_box"/>
    <property type="match status" value="3"/>
</dbReference>
<keyword evidence="14" id="KW-1185">Reference proteome</keyword>
<dbReference type="SUPFAM" id="SSF103190">
    <property type="entry name" value="Sensory domain-like"/>
    <property type="match status" value="2"/>
</dbReference>
<evidence type="ECO:0000259" key="12">
    <source>
        <dbReference type="PROSITE" id="PS50887"/>
    </source>
</evidence>
<feature type="transmembrane region" description="Helical" evidence="9">
    <location>
        <begin position="316"/>
        <end position="340"/>
    </location>
</feature>
<name>A0ABQ5YH97_9NEIS</name>
<dbReference type="InterPro" id="IPR043128">
    <property type="entry name" value="Rev_trsase/Diguanyl_cyclase"/>
</dbReference>
<dbReference type="SMART" id="SM00267">
    <property type="entry name" value="GGDEF"/>
    <property type="match status" value="1"/>
</dbReference>
<feature type="coiled-coil region" evidence="8">
    <location>
        <begin position="1120"/>
        <end position="1157"/>
    </location>
</feature>
<dbReference type="Pfam" id="PF08448">
    <property type="entry name" value="PAS_4"/>
    <property type="match status" value="2"/>
</dbReference>
<keyword evidence="5" id="KW-0418">Kinase</keyword>
<keyword evidence="9" id="KW-1133">Transmembrane helix</keyword>
<dbReference type="InterPro" id="IPR029787">
    <property type="entry name" value="Nucleotide_cyclase"/>
</dbReference>
<evidence type="ECO:0000259" key="11">
    <source>
        <dbReference type="PROSITE" id="PS50113"/>
    </source>
</evidence>
<sequence length="1324" mass="145635">MRLFLRTFVPLLLLALLATLWLWRTEREQALEDLARQADVHLAATQRDLYGTVTAAAVDLMLLANDPELAIRVERPASEWGSHAEHFLSFLSYKPVYDQIRLIDLQGRERLRVNLNRGSPMVMPEEALQDKSNRDYFRDSVGLARGRIYLSGLDLNIEHGQIERPFKPTLRLATPFYDASGVKRGVLVVNLLANQFLEKLGEGGGGRVALLDAAGQWLRGGQEHDNFGAITGEGRLLSQLRPGLWTAISSGTAGYYRDEQGLWSFRRLTPNDPGSQADLLRLRLPFATGPGPQHWWLLNHYDDAALMRAQDAAMRLSLLFGGGALALALIAGVLLASSALKGEARHAREQVFLALLEQAPLGVVVLDQAGEGYFFNRNWVRLTGMNPALAKGQGWWSLLEQADQVRLQAVMAKFLEDGEAPNLEMQLRLGDGSRRWVACMISQGPGPMLRAMACILSFADIQASKDHEAQLANALQLVQGVVTGSGDPILALDRSLRVTLANPALGQAFGAMYRDVPAVGTQLYEWMARSPADQANLMNQFAHALQGRQTQVRLTLGSSRRVFDASFAPLHDDEGNLDGAILFARDVTDMARIQARVARSEELFRAVFSGSLDAVFVLEAVKDETGRIVDFLYVEANQIGLGAVGMQREAFIGKLQSQINPEARELGYFDRYVRAMESGEPFVEEDYLQHAGLKPGWYENRVVPMGWGITLTSRNITARKQAALDLASSEALQRNILDSAPYMIAATDASGKISLLNRAGEQMLGYAADELIGRATPMLFHEPANLSRMAAQLSQELGRTIQPDASLFEAVSLLSTDGVSTREWTYVAKDGRHIPVLLTLTVRRDAEGRALGTMGIAYDISEQKRLEEERDRLHAVVEVLPDMVGMSDLDGQLIYLNQAGRRMRGIAPEASLEGITIRLGWAEWAYQLISRVGLPQALEGKPWSGDTQMILPDGRTLETRQLIVAPRMGGREPNFTATIVHDLTEMRAMEAKMIEDEATLNSVLESVQDAIVVLDENAIVQALNPAVSSVFGYGLHKVMGREIFMLLPQVLAEQYRNSFLQYIETGTHSGKVIGQRVEVDGQRADGSSFPLELTISEVKLGDKRLFTCVMRDISQRKAFEEKLLENIDELQATQDALNAANEQLMDANMELGRMAQQDGLTGVGNRRAFDQRLSAEWARAARSGTALALLMIDVDHFKKYNDGYGHQLGDECLRKVAEILRGAVTRASDFTARYGGEEFAILLPDTDEAGAMEVAVHIRLRLAEAAIPHAFSLTSPHVTVSIGLASVVPLLGVAPDHLVAGADRALYRAKDAGRNRAVGVSSPA</sequence>
<dbReference type="PANTHER" id="PTHR44757">
    <property type="entry name" value="DIGUANYLATE CYCLASE DGCP"/>
    <property type="match status" value="1"/>
</dbReference>
<dbReference type="InterPro" id="IPR035965">
    <property type="entry name" value="PAS-like_dom_sf"/>
</dbReference>
<evidence type="ECO:0008006" key="15">
    <source>
        <dbReference type="Google" id="ProtNLM"/>
    </source>
</evidence>
<dbReference type="InterPro" id="IPR001610">
    <property type="entry name" value="PAC"/>
</dbReference>
<keyword evidence="8" id="KW-0175">Coiled coil</keyword>
<feature type="domain" description="PAS" evidence="10">
    <location>
        <begin position="729"/>
        <end position="800"/>
    </location>
</feature>
<dbReference type="InterPro" id="IPR029151">
    <property type="entry name" value="Sensor-like_sf"/>
</dbReference>
<comment type="subcellular location">
    <subcellularLocation>
        <location evidence="1">Membrane</location>
    </subcellularLocation>
</comment>
<dbReference type="CDD" id="cd00130">
    <property type="entry name" value="PAS"/>
    <property type="match status" value="4"/>
</dbReference>
<reference evidence="14" key="1">
    <citation type="journal article" date="2019" name="Int. J. Syst. Evol. Microbiol.">
        <title>The Global Catalogue of Microorganisms (GCM) 10K type strain sequencing project: providing services to taxonomists for standard genome sequencing and annotation.</title>
        <authorList>
            <consortium name="The Broad Institute Genomics Platform"/>
            <consortium name="The Broad Institute Genome Sequencing Center for Infectious Disease"/>
            <person name="Wu L."/>
            <person name="Ma J."/>
        </authorList>
    </citation>
    <scope>NUCLEOTIDE SEQUENCE [LARGE SCALE GENOMIC DNA]</scope>
    <source>
        <strain evidence="14">NBRC 110044</strain>
    </source>
</reference>
<dbReference type="SMART" id="SM00091">
    <property type="entry name" value="PAS"/>
    <property type="match status" value="6"/>
</dbReference>
<feature type="domain" description="PAC" evidence="11">
    <location>
        <begin position="1075"/>
        <end position="1125"/>
    </location>
</feature>
<evidence type="ECO:0000259" key="10">
    <source>
        <dbReference type="PROSITE" id="PS50112"/>
    </source>
</evidence>
<keyword evidence="7" id="KW-0902">Two-component regulatory system</keyword>
<evidence type="ECO:0000256" key="6">
    <source>
        <dbReference type="ARBA" id="ARBA00022840"/>
    </source>
</evidence>
<comment type="caution">
    <text evidence="13">The sequence shown here is derived from an EMBL/GenBank/DDBJ whole genome shotgun (WGS) entry which is preliminary data.</text>
</comment>
<evidence type="ECO:0000256" key="2">
    <source>
        <dbReference type="ARBA" id="ARBA00022553"/>
    </source>
</evidence>
<dbReference type="EMBL" id="BSOG01000002">
    <property type="protein sequence ID" value="GLR13058.1"/>
    <property type="molecule type" value="Genomic_DNA"/>
</dbReference>
<dbReference type="PROSITE" id="PS50112">
    <property type="entry name" value="PAS"/>
    <property type="match status" value="4"/>
</dbReference>
<evidence type="ECO:0000256" key="5">
    <source>
        <dbReference type="ARBA" id="ARBA00022777"/>
    </source>
</evidence>
<dbReference type="Proteomes" id="UP001156706">
    <property type="component" value="Unassembled WGS sequence"/>
</dbReference>
<dbReference type="InterPro" id="IPR000160">
    <property type="entry name" value="GGDEF_dom"/>
</dbReference>
<keyword evidence="2" id="KW-0597">Phosphoprotein</keyword>
<dbReference type="PANTHER" id="PTHR44757:SF2">
    <property type="entry name" value="BIOFILM ARCHITECTURE MAINTENANCE PROTEIN MBAA"/>
    <property type="match status" value="1"/>
</dbReference>
<evidence type="ECO:0000256" key="9">
    <source>
        <dbReference type="SAM" id="Phobius"/>
    </source>
</evidence>
<evidence type="ECO:0000313" key="13">
    <source>
        <dbReference type="EMBL" id="GLR13058.1"/>
    </source>
</evidence>
<dbReference type="NCBIfam" id="TIGR00254">
    <property type="entry name" value="GGDEF"/>
    <property type="match status" value="1"/>
</dbReference>
<dbReference type="SUPFAM" id="SSF55073">
    <property type="entry name" value="Nucleotide cyclase"/>
    <property type="match status" value="1"/>
</dbReference>
<organism evidence="13 14">
    <name type="scientific">Chitinimonas prasina</name>
    <dbReference type="NCBI Taxonomy" id="1434937"/>
    <lineage>
        <taxon>Bacteria</taxon>
        <taxon>Pseudomonadati</taxon>
        <taxon>Pseudomonadota</taxon>
        <taxon>Betaproteobacteria</taxon>
        <taxon>Neisseriales</taxon>
        <taxon>Chitinibacteraceae</taxon>
        <taxon>Chitinimonas</taxon>
    </lineage>
</organism>
<dbReference type="InterPro" id="IPR052155">
    <property type="entry name" value="Biofilm_reg_signaling"/>
</dbReference>
<feature type="domain" description="PAS" evidence="10">
    <location>
        <begin position="869"/>
        <end position="909"/>
    </location>
</feature>
<dbReference type="Gene3D" id="3.30.450.20">
    <property type="entry name" value="PAS domain"/>
    <property type="match status" value="8"/>
</dbReference>
<dbReference type="InterPro" id="IPR000014">
    <property type="entry name" value="PAS"/>
</dbReference>
<dbReference type="PROSITE" id="PS50887">
    <property type="entry name" value="GGDEF"/>
    <property type="match status" value="1"/>
</dbReference>
<dbReference type="InterPro" id="IPR000700">
    <property type="entry name" value="PAS-assoc_C"/>
</dbReference>
<dbReference type="RefSeq" id="WP_284196172.1">
    <property type="nucleotide sequence ID" value="NZ_BSOG01000002.1"/>
</dbReference>
<dbReference type="Pfam" id="PF21623">
    <property type="entry name" value="HK_sensor_dom_bact"/>
    <property type="match status" value="1"/>
</dbReference>
<proteinExistence type="predicted"/>
<evidence type="ECO:0000256" key="7">
    <source>
        <dbReference type="ARBA" id="ARBA00023012"/>
    </source>
</evidence>
<feature type="domain" description="PAS" evidence="10">
    <location>
        <begin position="348"/>
        <end position="418"/>
    </location>
</feature>
<dbReference type="CDD" id="cd01949">
    <property type="entry name" value="GGDEF"/>
    <property type="match status" value="1"/>
</dbReference>
<protein>
    <recommendedName>
        <fullName evidence="15">PAS domain S-box protein</fullName>
    </recommendedName>
</protein>
<feature type="domain" description="PAC" evidence="11">
    <location>
        <begin position="820"/>
        <end position="872"/>
    </location>
</feature>
<gene>
    <name evidence="13" type="ORF">GCM10007907_18480</name>
</gene>
<dbReference type="Pfam" id="PF00989">
    <property type="entry name" value="PAS"/>
    <property type="match status" value="1"/>
</dbReference>
<dbReference type="InterPro" id="IPR013656">
    <property type="entry name" value="PAS_4"/>
</dbReference>
<keyword evidence="9" id="KW-0472">Membrane</keyword>
<evidence type="ECO:0000256" key="1">
    <source>
        <dbReference type="ARBA" id="ARBA00004370"/>
    </source>
</evidence>
<evidence type="ECO:0000256" key="4">
    <source>
        <dbReference type="ARBA" id="ARBA00022741"/>
    </source>
</evidence>
<keyword evidence="9" id="KW-0812">Transmembrane</keyword>
<dbReference type="Pfam" id="PF00990">
    <property type="entry name" value="GGDEF"/>
    <property type="match status" value="1"/>
</dbReference>
<evidence type="ECO:0000256" key="8">
    <source>
        <dbReference type="SAM" id="Coils"/>
    </source>
</evidence>
<dbReference type="PROSITE" id="PS50113">
    <property type="entry name" value="PAC"/>
    <property type="match status" value="3"/>
</dbReference>
<feature type="domain" description="GGDEF" evidence="12">
    <location>
        <begin position="1185"/>
        <end position="1322"/>
    </location>
</feature>
<evidence type="ECO:0000256" key="3">
    <source>
        <dbReference type="ARBA" id="ARBA00022679"/>
    </source>
</evidence>
<feature type="domain" description="PAS" evidence="10">
    <location>
        <begin position="996"/>
        <end position="1070"/>
    </location>
</feature>
<dbReference type="SMART" id="SM00086">
    <property type="entry name" value="PAC"/>
    <property type="match status" value="3"/>
</dbReference>
<keyword evidence="6" id="KW-0067">ATP-binding</keyword>
<evidence type="ECO:0000313" key="14">
    <source>
        <dbReference type="Proteomes" id="UP001156706"/>
    </source>
</evidence>
<accession>A0ABQ5YH97</accession>